<reference evidence="4" key="1">
    <citation type="submission" date="2020-02" db="EMBL/GenBank/DDBJ databases">
        <title>Streptomyces sp. ASO4wet.</title>
        <authorList>
            <person name="Risdian C."/>
            <person name="Landwehr W."/>
            <person name="Schupp P."/>
            <person name="Wink J."/>
        </authorList>
    </citation>
    <scope>NUCLEOTIDE SEQUENCE [LARGE SCALE GENOMIC DNA]</scope>
    <source>
        <strain evidence="4">ASO4wet</strain>
    </source>
</reference>
<feature type="compositionally biased region" description="Low complexity" evidence="1">
    <location>
        <begin position="9"/>
        <end position="19"/>
    </location>
</feature>
<dbReference type="InterPro" id="IPR007278">
    <property type="entry name" value="DUF397"/>
</dbReference>
<sequence length="68" mass="7316">MRDARADLSNSSWRKSSYSNGQGGDCLEVAVGVHGFAPVRDTKRPDGPTLEFTAAAWSAFVDDVKGTR</sequence>
<evidence type="ECO:0000259" key="2">
    <source>
        <dbReference type="Pfam" id="PF04149"/>
    </source>
</evidence>
<name>A0A7T1TBH2_9ACTN</name>
<dbReference type="Pfam" id="PF04149">
    <property type="entry name" value="DUF397"/>
    <property type="match status" value="1"/>
</dbReference>
<feature type="region of interest" description="Disordered" evidence="1">
    <location>
        <begin position="1"/>
        <end position="23"/>
    </location>
</feature>
<organism evidence="3 4">
    <name type="scientific">Streptomyces bathyalis</name>
    <dbReference type="NCBI Taxonomy" id="2710756"/>
    <lineage>
        <taxon>Bacteria</taxon>
        <taxon>Bacillati</taxon>
        <taxon>Actinomycetota</taxon>
        <taxon>Actinomycetes</taxon>
        <taxon>Kitasatosporales</taxon>
        <taxon>Streptomycetaceae</taxon>
        <taxon>Streptomyces</taxon>
    </lineage>
</organism>
<evidence type="ECO:0000313" key="3">
    <source>
        <dbReference type="EMBL" id="QPP09892.1"/>
    </source>
</evidence>
<dbReference type="Proteomes" id="UP000595046">
    <property type="component" value="Chromosome"/>
</dbReference>
<accession>A0A7T1TBH2</accession>
<evidence type="ECO:0000256" key="1">
    <source>
        <dbReference type="SAM" id="MobiDB-lite"/>
    </source>
</evidence>
<dbReference type="KEGG" id="sbat:G4Z16_29665"/>
<feature type="domain" description="DUF397" evidence="2">
    <location>
        <begin position="12"/>
        <end position="65"/>
    </location>
</feature>
<keyword evidence="4" id="KW-1185">Reference proteome</keyword>
<evidence type="ECO:0000313" key="4">
    <source>
        <dbReference type="Proteomes" id="UP000595046"/>
    </source>
</evidence>
<dbReference type="AlphaFoldDB" id="A0A7T1TBH2"/>
<proteinExistence type="predicted"/>
<dbReference type="EMBL" id="CP048882">
    <property type="protein sequence ID" value="QPP09892.1"/>
    <property type="molecule type" value="Genomic_DNA"/>
</dbReference>
<dbReference type="RefSeq" id="WP_197353651.1">
    <property type="nucleotide sequence ID" value="NZ_CP048882.1"/>
</dbReference>
<gene>
    <name evidence="3" type="ORF">G4Z16_29665</name>
</gene>
<protein>
    <submittedName>
        <fullName evidence="3">DUF397 domain-containing protein</fullName>
    </submittedName>
</protein>